<accession>X0YSS4</accession>
<sequence length="71" mass="7990">MSAVAVPVVRAAISHVRLPLARRFAKRVMVANTVADVRTLLIQRYKRRGMSALHATSQLGPYRDGRQERYG</sequence>
<proteinExistence type="predicted"/>
<evidence type="ECO:0000313" key="1">
    <source>
        <dbReference type="EMBL" id="GAG39731.1"/>
    </source>
</evidence>
<organism evidence="1">
    <name type="scientific">marine sediment metagenome</name>
    <dbReference type="NCBI Taxonomy" id="412755"/>
    <lineage>
        <taxon>unclassified sequences</taxon>
        <taxon>metagenomes</taxon>
        <taxon>ecological metagenomes</taxon>
    </lineage>
</organism>
<gene>
    <name evidence="1" type="ORF">S01H1_67588</name>
</gene>
<reference evidence="1" key="1">
    <citation type="journal article" date="2014" name="Front. Microbiol.">
        <title>High frequency of phylogenetically diverse reductive dehalogenase-homologous genes in deep subseafloor sedimentary metagenomes.</title>
        <authorList>
            <person name="Kawai M."/>
            <person name="Futagami T."/>
            <person name="Toyoda A."/>
            <person name="Takaki Y."/>
            <person name="Nishi S."/>
            <person name="Hori S."/>
            <person name="Arai W."/>
            <person name="Tsubouchi T."/>
            <person name="Morono Y."/>
            <person name="Uchiyama I."/>
            <person name="Ito T."/>
            <person name="Fujiyama A."/>
            <person name="Inagaki F."/>
            <person name="Takami H."/>
        </authorList>
    </citation>
    <scope>NUCLEOTIDE SEQUENCE</scope>
    <source>
        <strain evidence="1">Expedition CK06-06</strain>
    </source>
</reference>
<dbReference type="EMBL" id="BARS01044776">
    <property type="protein sequence ID" value="GAG39731.1"/>
    <property type="molecule type" value="Genomic_DNA"/>
</dbReference>
<name>X0YSS4_9ZZZZ</name>
<protein>
    <submittedName>
        <fullName evidence="1">Uncharacterized protein</fullName>
    </submittedName>
</protein>
<comment type="caution">
    <text evidence="1">The sequence shown here is derived from an EMBL/GenBank/DDBJ whole genome shotgun (WGS) entry which is preliminary data.</text>
</comment>
<dbReference type="AlphaFoldDB" id="X0YSS4"/>